<dbReference type="RefSeq" id="WP_155461626.1">
    <property type="nucleotide sequence ID" value="NZ_WNKY01000001.1"/>
</dbReference>
<dbReference type="OrthoDB" id="9815002at2"/>
<dbReference type="InterPro" id="IPR008258">
    <property type="entry name" value="Transglycosylase_SLT_dom_1"/>
</dbReference>
<reference evidence="4 5" key="1">
    <citation type="submission" date="2019-11" db="EMBL/GenBank/DDBJ databases">
        <title>Type strains purchased from KCTC, JCM and DSMZ.</title>
        <authorList>
            <person name="Lu H."/>
        </authorList>
    </citation>
    <scope>NUCLEOTIDE SEQUENCE [LARGE SCALE GENOMIC DNA]</scope>
    <source>
        <strain evidence="4 5">KCTC 22382</strain>
    </source>
</reference>
<dbReference type="EMBL" id="WNKY01000001">
    <property type="protein sequence ID" value="MTV36282.1"/>
    <property type="molecule type" value="Genomic_DNA"/>
</dbReference>
<dbReference type="AlphaFoldDB" id="A0A6L6PB91"/>
<evidence type="ECO:0000313" key="5">
    <source>
        <dbReference type="Proteomes" id="UP000475582"/>
    </source>
</evidence>
<evidence type="ECO:0000256" key="1">
    <source>
        <dbReference type="ARBA" id="ARBA00007734"/>
    </source>
</evidence>
<keyword evidence="2" id="KW-1133">Transmembrane helix</keyword>
<dbReference type="PANTHER" id="PTHR37423">
    <property type="entry name" value="SOLUBLE LYTIC MUREIN TRANSGLYCOSYLASE-RELATED"/>
    <property type="match status" value="1"/>
</dbReference>
<feature type="transmembrane region" description="Helical" evidence="2">
    <location>
        <begin position="66"/>
        <end position="86"/>
    </location>
</feature>
<dbReference type="Gene3D" id="1.10.530.10">
    <property type="match status" value="1"/>
</dbReference>
<keyword evidence="2" id="KW-0472">Membrane</keyword>
<accession>A0A6L6PB91</accession>
<comment type="similarity">
    <text evidence="1">Belongs to the transglycosylase Slt family.</text>
</comment>
<comment type="caution">
    <text evidence="4">The sequence shown here is derived from an EMBL/GenBank/DDBJ whole genome shotgun (WGS) entry which is preliminary data.</text>
</comment>
<dbReference type="CDD" id="cd00254">
    <property type="entry name" value="LT-like"/>
    <property type="match status" value="1"/>
</dbReference>
<organism evidence="4 5">
    <name type="scientific">Duganella radicis</name>
    <dbReference type="NCBI Taxonomy" id="551988"/>
    <lineage>
        <taxon>Bacteria</taxon>
        <taxon>Pseudomonadati</taxon>
        <taxon>Pseudomonadota</taxon>
        <taxon>Betaproteobacteria</taxon>
        <taxon>Burkholderiales</taxon>
        <taxon>Oxalobacteraceae</taxon>
        <taxon>Telluria group</taxon>
        <taxon>Duganella</taxon>
    </lineage>
</organism>
<keyword evidence="5" id="KW-1185">Reference proteome</keyword>
<feature type="domain" description="Transglycosylase SLT" evidence="3">
    <location>
        <begin position="66"/>
        <end position="169"/>
    </location>
</feature>
<dbReference type="SUPFAM" id="SSF53955">
    <property type="entry name" value="Lysozyme-like"/>
    <property type="match status" value="1"/>
</dbReference>
<dbReference type="Proteomes" id="UP000475582">
    <property type="component" value="Unassembled WGS sequence"/>
</dbReference>
<dbReference type="PANTHER" id="PTHR37423:SF2">
    <property type="entry name" value="MEMBRANE-BOUND LYTIC MUREIN TRANSGLYCOSYLASE C"/>
    <property type="match status" value="1"/>
</dbReference>
<evidence type="ECO:0000259" key="3">
    <source>
        <dbReference type="Pfam" id="PF01464"/>
    </source>
</evidence>
<name>A0A6L6PB91_9BURK</name>
<sequence length="193" mass="20035">MRAVTVAAALVLAGAVIYYAWPRSQGDDEAGGTAGDDESNFIMDGLEDMNSKISDWPIGSGPYQDAITAAASAYGVPVAILAWLLWKESRYSPNIISGAKRSAVGAMGIAQFMPATAAEELGSADAALDPALAIPGAARYLAKLKARVDTWAEALAAYNWGIGNVTRKGLAVAPAETVDYYTTILAKAGGNYA</sequence>
<evidence type="ECO:0000313" key="4">
    <source>
        <dbReference type="EMBL" id="MTV36282.1"/>
    </source>
</evidence>
<dbReference type="Pfam" id="PF01464">
    <property type="entry name" value="SLT"/>
    <property type="match status" value="1"/>
</dbReference>
<keyword evidence="2" id="KW-0812">Transmembrane</keyword>
<proteinExistence type="inferred from homology"/>
<protein>
    <submittedName>
        <fullName evidence="4">Transglycosylase SLT domain-containing protein</fullName>
    </submittedName>
</protein>
<gene>
    <name evidence="4" type="ORF">GM676_01635</name>
</gene>
<dbReference type="InterPro" id="IPR023346">
    <property type="entry name" value="Lysozyme-like_dom_sf"/>
</dbReference>
<evidence type="ECO:0000256" key="2">
    <source>
        <dbReference type="SAM" id="Phobius"/>
    </source>
</evidence>